<feature type="non-terminal residue" evidence="1">
    <location>
        <position position="1"/>
    </location>
</feature>
<evidence type="ECO:0000313" key="1">
    <source>
        <dbReference type="EMBL" id="SVA31538.1"/>
    </source>
</evidence>
<reference evidence="1" key="1">
    <citation type="submission" date="2018-05" db="EMBL/GenBank/DDBJ databases">
        <authorList>
            <person name="Lanie J.A."/>
            <person name="Ng W.-L."/>
            <person name="Kazmierczak K.M."/>
            <person name="Andrzejewski T.M."/>
            <person name="Davidsen T.M."/>
            <person name="Wayne K.J."/>
            <person name="Tettelin H."/>
            <person name="Glass J.I."/>
            <person name="Rusch D."/>
            <person name="Podicherti R."/>
            <person name="Tsui H.-C.T."/>
            <person name="Winkler M.E."/>
        </authorList>
    </citation>
    <scope>NUCLEOTIDE SEQUENCE</scope>
</reference>
<dbReference type="Pfam" id="PF06089">
    <property type="entry name" value="Asparaginase_II"/>
    <property type="match status" value="1"/>
</dbReference>
<name>A0A381UVB5_9ZZZZ</name>
<accession>A0A381UVB5</accession>
<evidence type="ECO:0008006" key="2">
    <source>
        <dbReference type="Google" id="ProtNLM"/>
    </source>
</evidence>
<dbReference type="AlphaFoldDB" id="A0A381UVB5"/>
<gene>
    <name evidence="1" type="ORF">METZ01_LOCUS84392</name>
</gene>
<dbReference type="InterPro" id="IPR010349">
    <property type="entry name" value="Asparaginase_II"/>
</dbReference>
<feature type="non-terminal residue" evidence="1">
    <location>
        <position position="118"/>
    </location>
</feature>
<sequence length="118" mass="12239">VSRSGAPLLVEVTRGDSVESRHEVDAVVVEADGTVVDSWGDTARRVLPRSALKPIQAIPVVATGAADSFALTEVELALACASHNGEPAHVKAVANWLERVGVPVGELACGVHRPISEA</sequence>
<organism evidence="1">
    <name type="scientific">marine metagenome</name>
    <dbReference type="NCBI Taxonomy" id="408172"/>
    <lineage>
        <taxon>unclassified sequences</taxon>
        <taxon>metagenomes</taxon>
        <taxon>ecological metagenomes</taxon>
    </lineage>
</organism>
<dbReference type="EMBL" id="UINC01007122">
    <property type="protein sequence ID" value="SVA31538.1"/>
    <property type="molecule type" value="Genomic_DNA"/>
</dbReference>
<protein>
    <recommendedName>
        <fullName evidence="2">Asparaginase</fullName>
    </recommendedName>
</protein>
<dbReference type="PANTHER" id="PTHR42110:SF1">
    <property type="entry name" value="L-ASPARAGINASE, PUTATIVE (AFU_ORTHOLOGUE AFUA_3G11890)-RELATED"/>
    <property type="match status" value="1"/>
</dbReference>
<dbReference type="PANTHER" id="PTHR42110">
    <property type="entry name" value="L-ASPARAGINASE, PUTATIVE (AFU_ORTHOLOGUE AFUA_3G11890)-RELATED"/>
    <property type="match status" value="1"/>
</dbReference>
<proteinExistence type="predicted"/>